<dbReference type="Proteomes" id="UP001461498">
    <property type="component" value="Unassembled WGS sequence"/>
</dbReference>
<reference evidence="4 5" key="1">
    <citation type="submission" date="2022-12" db="EMBL/GenBank/DDBJ databases">
        <title>Chromosome-level genome assembly of true bugs.</title>
        <authorList>
            <person name="Ma L."/>
            <person name="Li H."/>
        </authorList>
    </citation>
    <scope>NUCLEOTIDE SEQUENCE [LARGE SCALE GENOMIC DNA]</scope>
    <source>
        <strain evidence="4">Lab_2022b</strain>
    </source>
</reference>
<dbReference type="Pfam" id="PF01156">
    <property type="entry name" value="IU_nuc_hydro"/>
    <property type="match status" value="1"/>
</dbReference>
<sequence length="325" mass="35605">MHFYVLLSTQIFCFLWTIPIVYSECESIIIDTDAGADDAMAILMILSSIRCVNVEAITCVRGNTGANNVSINVLKTLFIANRLDIPVFVGSEAGLVYSSKIDNYFGDDGLGDFEFPIKPDPSLLKKNHAAVAIAEIVENNPGSITIVSIGPLTNIALASHINKNFFKQVKRLIILGGSYKGQGNIGPGIEFNIYADAEAAASLFSRLPPYTPTLMLPYETCKENSYSLSWRLETLGKLGSVKMDFLNLAERKTLNNIKSWTPFDQNIAAIILHPEIILNSELGQVIVNTSDNRGETDFIVGEGSVQIVTKLNRVEVKRILIATLS</sequence>
<keyword evidence="5" id="KW-1185">Reference proteome</keyword>
<name>A0AAW1DRF8_9HEMI</name>
<dbReference type="EMBL" id="JAPXFL010000002">
    <property type="protein sequence ID" value="KAK9510990.1"/>
    <property type="molecule type" value="Genomic_DNA"/>
</dbReference>
<evidence type="ECO:0000259" key="3">
    <source>
        <dbReference type="Pfam" id="PF01156"/>
    </source>
</evidence>
<dbReference type="PANTHER" id="PTHR46190">
    <property type="entry name" value="SI:CH211-201H21.5-RELATED"/>
    <property type="match status" value="1"/>
</dbReference>
<dbReference type="InterPro" id="IPR052775">
    <property type="entry name" value="IUN_hydrolase"/>
</dbReference>
<evidence type="ECO:0000313" key="4">
    <source>
        <dbReference type="EMBL" id="KAK9510990.1"/>
    </source>
</evidence>
<dbReference type="InterPro" id="IPR036452">
    <property type="entry name" value="Ribo_hydro-like"/>
</dbReference>
<dbReference type="AlphaFoldDB" id="A0AAW1DRF8"/>
<feature type="chain" id="PRO_5043867042" description="Inosine/uridine-preferring nucleoside hydrolase domain-containing protein" evidence="2">
    <location>
        <begin position="24"/>
        <end position="325"/>
    </location>
</feature>
<dbReference type="SUPFAM" id="SSF53590">
    <property type="entry name" value="Nucleoside hydrolase"/>
    <property type="match status" value="1"/>
</dbReference>
<protein>
    <recommendedName>
        <fullName evidence="3">Inosine/uridine-preferring nucleoside hydrolase domain-containing protein</fullName>
    </recommendedName>
</protein>
<evidence type="ECO:0000313" key="5">
    <source>
        <dbReference type="Proteomes" id="UP001461498"/>
    </source>
</evidence>
<keyword evidence="2" id="KW-0732">Signal</keyword>
<comment type="caution">
    <text evidence="4">The sequence shown here is derived from an EMBL/GenBank/DDBJ whole genome shotgun (WGS) entry which is preliminary data.</text>
</comment>
<gene>
    <name evidence="4" type="ORF">O3M35_005652</name>
</gene>
<feature type="domain" description="Inosine/uridine-preferring nucleoside hydrolase" evidence="3">
    <location>
        <begin position="28"/>
        <end position="314"/>
    </location>
</feature>
<organism evidence="4 5">
    <name type="scientific">Rhynocoris fuscipes</name>
    <dbReference type="NCBI Taxonomy" id="488301"/>
    <lineage>
        <taxon>Eukaryota</taxon>
        <taxon>Metazoa</taxon>
        <taxon>Ecdysozoa</taxon>
        <taxon>Arthropoda</taxon>
        <taxon>Hexapoda</taxon>
        <taxon>Insecta</taxon>
        <taxon>Pterygota</taxon>
        <taxon>Neoptera</taxon>
        <taxon>Paraneoptera</taxon>
        <taxon>Hemiptera</taxon>
        <taxon>Heteroptera</taxon>
        <taxon>Panheteroptera</taxon>
        <taxon>Cimicomorpha</taxon>
        <taxon>Reduviidae</taxon>
        <taxon>Harpactorinae</taxon>
        <taxon>Harpactorini</taxon>
        <taxon>Rhynocoris</taxon>
    </lineage>
</organism>
<dbReference type="Gene3D" id="3.90.245.10">
    <property type="entry name" value="Ribonucleoside hydrolase-like"/>
    <property type="match status" value="1"/>
</dbReference>
<dbReference type="InterPro" id="IPR001910">
    <property type="entry name" value="Inosine/uridine_hydrolase_dom"/>
</dbReference>
<accession>A0AAW1DRF8</accession>
<dbReference type="PANTHER" id="PTHR46190:SF1">
    <property type="entry name" value="SI:CH211-201H21.5"/>
    <property type="match status" value="1"/>
</dbReference>
<evidence type="ECO:0000256" key="1">
    <source>
        <dbReference type="ARBA" id="ARBA00009176"/>
    </source>
</evidence>
<evidence type="ECO:0000256" key="2">
    <source>
        <dbReference type="SAM" id="SignalP"/>
    </source>
</evidence>
<comment type="similarity">
    <text evidence="1">Belongs to the IUNH family.</text>
</comment>
<proteinExistence type="inferred from homology"/>
<feature type="signal peptide" evidence="2">
    <location>
        <begin position="1"/>
        <end position="23"/>
    </location>
</feature>
<dbReference type="GO" id="GO:0016799">
    <property type="term" value="F:hydrolase activity, hydrolyzing N-glycosyl compounds"/>
    <property type="evidence" value="ECO:0007669"/>
    <property type="project" value="InterPro"/>
</dbReference>